<name>A0A1M6U143_9BRAD</name>
<keyword evidence="1" id="KW-0472">Membrane</keyword>
<organism evidence="2 3">
    <name type="scientific">Bradyrhizobium lablabi</name>
    <dbReference type="NCBI Taxonomy" id="722472"/>
    <lineage>
        <taxon>Bacteria</taxon>
        <taxon>Pseudomonadati</taxon>
        <taxon>Pseudomonadota</taxon>
        <taxon>Alphaproteobacteria</taxon>
        <taxon>Hyphomicrobiales</taxon>
        <taxon>Nitrobacteraceae</taxon>
        <taxon>Bradyrhizobium</taxon>
    </lineage>
</organism>
<accession>A0A1M6U143</accession>
<protein>
    <recommendedName>
        <fullName evidence="4">General secretion pathway protein N</fullName>
    </recommendedName>
</protein>
<feature type="transmembrane region" description="Helical" evidence="1">
    <location>
        <begin position="64"/>
        <end position="85"/>
    </location>
</feature>
<evidence type="ECO:0000313" key="2">
    <source>
        <dbReference type="EMBL" id="SEC37504.1"/>
    </source>
</evidence>
<evidence type="ECO:0008006" key="4">
    <source>
        <dbReference type="Google" id="ProtNLM"/>
    </source>
</evidence>
<sequence>MTGRRLMSVADARAATLPAASRRPLAKTAAAPLHWAASGIAALLGRSELPGLGEVAALRPATRVLIAGFSGGIILVFLVTVAAVVSVEMSAVSLPEWLGAPSSAARGAAARPPAGLENIVQRPLFSRSRQGVTPSPAPVLAAAPTAVTLDQDITLKGVFMNGALAKAFVLSSQNQLGVWVQAGEEISGWKVLAIQPGYLLLEGQGEKRAVQLHAGSTK</sequence>
<gene>
    <name evidence="2" type="ORF">SAMN05444171_1260</name>
</gene>
<evidence type="ECO:0000313" key="3">
    <source>
        <dbReference type="Proteomes" id="UP000183208"/>
    </source>
</evidence>
<keyword evidence="1" id="KW-1133">Transmembrane helix</keyword>
<proteinExistence type="predicted"/>
<dbReference type="EMBL" id="FNTI01000001">
    <property type="protein sequence ID" value="SEC37504.1"/>
    <property type="molecule type" value="Genomic_DNA"/>
</dbReference>
<evidence type="ECO:0000256" key="1">
    <source>
        <dbReference type="SAM" id="Phobius"/>
    </source>
</evidence>
<dbReference type="Proteomes" id="UP000183208">
    <property type="component" value="Unassembled WGS sequence"/>
</dbReference>
<dbReference type="AlphaFoldDB" id="A0A1M6U143"/>
<keyword evidence="1" id="KW-0812">Transmembrane</keyword>
<reference evidence="2 3" key="1">
    <citation type="submission" date="2016-10" db="EMBL/GenBank/DDBJ databases">
        <authorList>
            <person name="de Groot N.N."/>
        </authorList>
    </citation>
    <scope>NUCLEOTIDE SEQUENCE [LARGE SCALE GENOMIC DNA]</scope>
    <source>
        <strain evidence="2 3">GAS522</strain>
    </source>
</reference>